<reference evidence="2 3" key="1">
    <citation type="journal article" date="2014" name="BMC Genomics">
        <title>Comparative genomics of the major fungal agents of human and animal Sporotrichosis: Sporothrix schenckii and Sporothrix brasiliensis.</title>
        <authorList>
            <person name="Teixeira M.M."/>
            <person name="de Almeida L.G."/>
            <person name="Kubitschek-Barreira P."/>
            <person name="Alves F.L."/>
            <person name="Kioshima E.S."/>
            <person name="Abadio A.K."/>
            <person name="Fernandes L."/>
            <person name="Derengowski L.S."/>
            <person name="Ferreira K.S."/>
            <person name="Souza R.C."/>
            <person name="Ruiz J.C."/>
            <person name="de Andrade N.C."/>
            <person name="Paes H.C."/>
            <person name="Nicola A.M."/>
            <person name="Albuquerque P."/>
            <person name="Gerber A.L."/>
            <person name="Martins V.P."/>
            <person name="Peconick L.D."/>
            <person name="Neto A.V."/>
            <person name="Chaucanez C.B."/>
            <person name="Silva P.A."/>
            <person name="Cunha O.L."/>
            <person name="de Oliveira F.F."/>
            <person name="dos Santos T.C."/>
            <person name="Barros A.L."/>
            <person name="Soares M.A."/>
            <person name="de Oliveira L.M."/>
            <person name="Marini M.M."/>
            <person name="Villalobos-Duno H."/>
            <person name="Cunha M.M."/>
            <person name="de Hoog S."/>
            <person name="da Silveira J.F."/>
            <person name="Henrissat B."/>
            <person name="Nino-Vega G.A."/>
            <person name="Cisalpino P.S."/>
            <person name="Mora-Montes H.M."/>
            <person name="Almeida S.R."/>
            <person name="Stajich J.E."/>
            <person name="Lopes-Bezerra L.M."/>
            <person name="Vasconcelos A.T."/>
            <person name="Felipe M.S."/>
        </authorList>
    </citation>
    <scope>NUCLEOTIDE SEQUENCE [LARGE SCALE GENOMIC DNA]</scope>
    <source>
        <strain evidence="2 3">1099-18</strain>
    </source>
</reference>
<organism evidence="2 3">
    <name type="scientific">Sporothrix schenckii 1099-18</name>
    <dbReference type="NCBI Taxonomy" id="1397361"/>
    <lineage>
        <taxon>Eukaryota</taxon>
        <taxon>Fungi</taxon>
        <taxon>Dikarya</taxon>
        <taxon>Ascomycota</taxon>
        <taxon>Pezizomycotina</taxon>
        <taxon>Sordariomycetes</taxon>
        <taxon>Sordariomycetidae</taxon>
        <taxon>Ophiostomatales</taxon>
        <taxon>Ophiostomataceae</taxon>
        <taxon>Sporothrix</taxon>
    </lineage>
</organism>
<sequence length="325" mass="35432">MEVLSKKNKPSHSCLRPPSQPHAVFDPGFFDHIDNLDHHNNSQPRPAKQHRDSDCVTKRFESSLAALFFLFSTETDARIASSILPVNLSIKVAGMPSVAQEGPEADGRNNSGTAHGISVLAKKRRWDDSCRASGGTVGGGNDVVTIFVHGSDHDRVDQRNTPTTGATATYTLNHLSPSQRKIIPLGSKRLCLSNSSVDDGRPLSISSPSRAGRDSPLSHHHSLPAQSTTAPCHICHRRPRRKVDLDSLANCEGCGQRTCFVCLRECLSWTENETPTESTHPSQKQLQPWSTTSHGHRRMVCSRCCVERGEDGDVVCLGCMAVTGE</sequence>
<evidence type="ECO:0000256" key="1">
    <source>
        <dbReference type="SAM" id="MobiDB-lite"/>
    </source>
</evidence>
<dbReference type="Proteomes" id="UP000033710">
    <property type="component" value="Unassembled WGS sequence"/>
</dbReference>
<accession>A0A0F2MIE4</accession>
<dbReference type="EMBL" id="AXCR01000001">
    <property type="protein sequence ID" value="KJR89453.1"/>
    <property type="molecule type" value="Genomic_DNA"/>
</dbReference>
<dbReference type="AlphaFoldDB" id="A0A0F2MIE4"/>
<feature type="region of interest" description="Disordered" evidence="1">
    <location>
        <begin position="1"/>
        <end position="20"/>
    </location>
</feature>
<dbReference type="OrthoDB" id="5377226at2759"/>
<name>A0A0F2MIE4_SPOSC</name>
<dbReference type="GeneID" id="27668451"/>
<feature type="region of interest" description="Disordered" evidence="1">
    <location>
        <begin position="35"/>
        <end position="54"/>
    </location>
</feature>
<feature type="compositionally biased region" description="Basic residues" evidence="1">
    <location>
        <begin position="1"/>
        <end position="10"/>
    </location>
</feature>
<dbReference type="KEGG" id="ssck:SPSK_06468"/>
<proteinExistence type="predicted"/>
<protein>
    <submittedName>
        <fullName evidence="2">Uncharacterized protein</fullName>
    </submittedName>
</protein>
<evidence type="ECO:0000313" key="2">
    <source>
        <dbReference type="EMBL" id="KJR89453.1"/>
    </source>
</evidence>
<comment type="caution">
    <text evidence="2">The sequence shown here is derived from an EMBL/GenBank/DDBJ whole genome shotgun (WGS) entry which is preliminary data.</text>
</comment>
<gene>
    <name evidence="2" type="ORF">SPSK_06468</name>
</gene>
<reference evidence="2 3" key="2">
    <citation type="journal article" date="2015" name="Eukaryot. Cell">
        <title>Asexual propagation of a virulent clone complex in a human and feline outbreak of sporotrichosis.</title>
        <authorList>
            <person name="Teixeira Mde M."/>
            <person name="Rodrigues A.M."/>
            <person name="Tsui C.K."/>
            <person name="de Almeida L.G."/>
            <person name="Van Diepeningen A.D."/>
            <person name="van den Ende B.G."/>
            <person name="Fernandes G.F."/>
            <person name="Kano R."/>
            <person name="Hamelin R.C."/>
            <person name="Lopes-Bezerra L.M."/>
            <person name="Vasconcelos A.T."/>
            <person name="de Hoog S."/>
            <person name="de Camargo Z.P."/>
            <person name="Felipe M.S."/>
        </authorList>
    </citation>
    <scope>NUCLEOTIDE SEQUENCE [LARGE SCALE GENOMIC DNA]</scope>
    <source>
        <strain evidence="2 3">1099-18</strain>
    </source>
</reference>
<feature type="region of interest" description="Disordered" evidence="1">
    <location>
        <begin position="197"/>
        <end position="227"/>
    </location>
</feature>
<dbReference type="VEuPathDB" id="FungiDB:SPSK_06468"/>
<evidence type="ECO:0000313" key="3">
    <source>
        <dbReference type="Proteomes" id="UP000033710"/>
    </source>
</evidence>
<dbReference type="RefSeq" id="XP_016592129.1">
    <property type="nucleotide sequence ID" value="XM_016733174.1"/>
</dbReference>